<comment type="caution">
    <text evidence="3">The sequence shown here is derived from an EMBL/GenBank/DDBJ whole genome shotgun (WGS) entry which is preliminary data.</text>
</comment>
<dbReference type="Pfam" id="PF13847">
    <property type="entry name" value="Methyltransf_31"/>
    <property type="match status" value="1"/>
</dbReference>
<sequence length="350" mass="37951">MDKQRMAEFAETVYRDMAGAMAIGIGYLGQKTGLFNALAAAGDVSQAQLASATGLQPRYVEEWLKGMTAAGWLEHDRETQKFSLPEEHAFLIASEGTDHFMGGLFLAGPALLSQAPKVARAFREGGGVAFSEYDDDWIEAMDLMNSGAYEHRLASYWIGQIPDISERLASGGRILDVGCGVGRVAAVLARAFPNAEIVGVDPDEVSIEQAKGNLNEEASERVTFLKGKIDDVSRGDGFDFVTLFDCLHDLTEPRETLAAIRERLRSDGVLMVMEPRAADRLEDNVNSLGTSYYGFSLFHCMTQSLAQGGPGLGTCMGPENTISLLREGGFSTVEQLPIKSQTNVFYAARP</sequence>
<dbReference type="InterPro" id="IPR053173">
    <property type="entry name" value="SAM-binding_MTase"/>
</dbReference>
<dbReference type="PANTHER" id="PTHR45128">
    <property type="entry name" value="METHYLTRANSFERASE TYPE 11"/>
    <property type="match status" value="1"/>
</dbReference>
<keyword evidence="4" id="KW-1185">Reference proteome</keyword>
<dbReference type="SUPFAM" id="SSF53335">
    <property type="entry name" value="S-adenosyl-L-methionine-dependent methyltransferases"/>
    <property type="match status" value="1"/>
</dbReference>
<dbReference type="Gene3D" id="3.40.50.150">
    <property type="entry name" value="Vaccinia Virus protein VP39"/>
    <property type="match status" value="1"/>
</dbReference>
<dbReference type="InterPro" id="IPR036388">
    <property type="entry name" value="WH-like_DNA-bd_sf"/>
</dbReference>
<dbReference type="Pfam" id="PF21320">
    <property type="entry name" value="WHD_Rv2258c"/>
    <property type="match status" value="1"/>
</dbReference>
<dbReference type="OrthoDB" id="9801363at2"/>
<dbReference type="SUPFAM" id="SSF46785">
    <property type="entry name" value="Winged helix' DNA-binding domain"/>
    <property type="match status" value="1"/>
</dbReference>
<dbReference type="InterPro" id="IPR029063">
    <property type="entry name" value="SAM-dependent_MTases_sf"/>
</dbReference>
<reference evidence="3 4" key="1">
    <citation type="submission" date="2015-12" db="EMBL/GenBank/DDBJ databases">
        <authorList>
            <person name="Shamseldin A."/>
            <person name="Moawad H."/>
            <person name="Abd El-Rahim W.M."/>
            <person name="Sadowsky M.J."/>
        </authorList>
    </citation>
    <scope>NUCLEOTIDE SEQUENCE [LARGE SCALE GENOMIC DNA]</scope>
    <source>
        <strain evidence="3 4">ZGT118</strain>
    </source>
</reference>
<dbReference type="Proteomes" id="UP000053791">
    <property type="component" value="Unassembled WGS sequence"/>
</dbReference>
<dbReference type="AlphaFoldDB" id="A0A0X3TC46"/>
<dbReference type="EMBL" id="LQBQ01000038">
    <property type="protein sequence ID" value="KUJ73357.1"/>
    <property type="molecule type" value="Genomic_DNA"/>
</dbReference>
<dbReference type="RefSeq" id="WP_068349769.1">
    <property type="nucleotide sequence ID" value="NZ_LQBQ01000038.1"/>
</dbReference>
<organism evidence="3 4">
    <name type="scientific">Ruegeria marisrubri</name>
    <dbReference type="NCBI Taxonomy" id="1685379"/>
    <lineage>
        <taxon>Bacteria</taxon>
        <taxon>Pseudomonadati</taxon>
        <taxon>Pseudomonadota</taxon>
        <taxon>Alphaproteobacteria</taxon>
        <taxon>Rhodobacterales</taxon>
        <taxon>Roseobacteraceae</taxon>
        <taxon>Ruegeria</taxon>
    </lineage>
</organism>
<proteinExistence type="predicted"/>
<dbReference type="STRING" id="1685379.AVO45_14830"/>
<feature type="domain" description="Methyltransferase" evidence="1">
    <location>
        <begin position="170"/>
        <end position="293"/>
    </location>
</feature>
<dbReference type="InterPro" id="IPR048711">
    <property type="entry name" value="WHD_Rv2258c"/>
</dbReference>
<name>A0A0X3TC46_9RHOB</name>
<accession>A0A0X3TC46</accession>
<feature type="domain" description="S-adenosylmethionine-dependent methyltransferase Rv2258c-like winged HTH" evidence="2">
    <location>
        <begin position="23"/>
        <end position="92"/>
    </location>
</feature>
<dbReference type="PANTHER" id="PTHR45128:SF2">
    <property type="entry name" value="METHYLTRANSFERASE DOMAIN-CONTAINING PROTEIN"/>
    <property type="match status" value="1"/>
</dbReference>
<dbReference type="CDD" id="cd02440">
    <property type="entry name" value="AdoMet_MTases"/>
    <property type="match status" value="1"/>
</dbReference>
<dbReference type="InterPro" id="IPR025714">
    <property type="entry name" value="Methyltranfer_dom"/>
</dbReference>
<dbReference type="Gene3D" id="1.10.10.10">
    <property type="entry name" value="Winged helix-like DNA-binding domain superfamily/Winged helix DNA-binding domain"/>
    <property type="match status" value="1"/>
</dbReference>
<gene>
    <name evidence="3" type="ORF">AVO45_14830</name>
</gene>
<evidence type="ECO:0000259" key="2">
    <source>
        <dbReference type="Pfam" id="PF21320"/>
    </source>
</evidence>
<evidence type="ECO:0000259" key="1">
    <source>
        <dbReference type="Pfam" id="PF13847"/>
    </source>
</evidence>
<protein>
    <submittedName>
        <fullName evidence="3">Uncharacterized protein</fullName>
    </submittedName>
</protein>
<evidence type="ECO:0000313" key="4">
    <source>
        <dbReference type="Proteomes" id="UP000053791"/>
    </source>
</evidence>
<evidence type="ECO:0000313" key="3">
    <source>
        <dbReference type="EMBL" id="KUJ73357.1"/>
    </source>
</evidence>
<dbReference type="InterPro" id="IPR036390">
    <property type="entry name" value="WH_DNA-bd_sf"/>
</dbReference>